<dbReference type="InterPro" id="IPR036610">
    <property type="entry name" value="PEBP-like_sf"/>
</dbReference>
<dbReference type="EMBL" id="JAFCNB010000014">
    <property type="protein sequence ID" value="MBP2706742.1"/>
    <property type="molecule type" value="Genomic_DNA"/>
</dbReference>
<gene>
    <name evidence="2" type="ORF">JOL79_23325</name>
</gene>
<dbReference type="SUPFAM" id="SSF49777">
    <property type="entry name" value="PEBP-like"/>
    <property type="match status" value="1"/>
</dbReference>
<comment type="caution">
    <text evidence="2">The sequence shown here is derived from an EMBL/GenBank/DDBJ whole genome shotgun (WGS) entry which is preliminary data.</text>
</comment>
<organism evidence="2 3">
    <name type="scientific">Microbispora oryzae</name>
    <dbReference type="NCBI Taxonomy" id="2806554"/>
    <lineage>
        <taxon>Bacteria</taxon>
        <taxon>Bacillati</taxon>
        <taxon>Actinomycetota</taxon>
        <taxon>Actinomycetes</taxon>
        <taxon>Streptosporangiales</taxon>
        <taxon>Streptosporangiaceae</taxon>
        <taxon>Microbispora</taxon>
    </lineage>
</organism>
<dbReference type="AlphaFoldDB" id="A0A940WMU0"/>
<evidence type="ECO:0000256" key="1">
    <source>
        <dbReference type="ARBA" id="ARBA00007120"/>
    </source>
</evidence>
<dbReference type="Gene3D" id="3.90.280.10">
    <property type="entry name" value="PEBP-like"/>
    <property type="match status" value="1"/>
</dbReference>
<name>A0A940WMU0_9ACTN</name>
<dbReference type="CDD" id="cd00865">
    <property type="entry name" value="PEBP_bact_arch"/>
    <property type="match status" value="1"/>
</dbReference>
<evidence type="ECO:0000313" key="3">
    <source>
        <dbReference type="Proteomes" id="UP000674234"/>
    </source>
</evidence>
<comment type="similarity">
    <text evidence="1">Belongs to the UPF0098 family.</text>
</comment>
<accession>A0A940WMU0</accession>
<dbReference type="PANTHER" id="PTHR30289:SF1">
    <property type="entry name" value="PEBP (PHOSPHATIDYLETHANOLAMINE-BINDING PROTEIN) FAMILY PROTEIN"/>
    <property type="match status" value="1"/>
</dbReference>
<dbReference type="PANTHER" id="PTHR30289">
    <property type="entry name" value="UNCHARACTERIZED PROTEIN YBCL-RELATED"/>
    <property type="match status" value="1"/>
</dbReference>
<dbReference type="NCBIfam" id="TIGR00481">
    <property type="entry name" value="YbhB/YbcL family Raf kinase inhibitor-like protein"/>
    <property type="match status" value="1"/>
</dbReference>
<sequence>MKIGKLGVAGGAVLLAVVLPGCSAEGASRTDDLKVSSPAFAEGAAIPKKFVCAEQGGQDVSPPLAWSGVPESARELAIVADDPDAPGGTYIHWIVTGVPVSATSVSEGRAEGKALPGSSGRAGYAGPCPPGGVHHYHFIVYALPGPITPSGDAKAVHQQIKDASISSGETVGTWGS</sequence>
<keyword evidence="3" id="KW-1185">Reference proteome</keyword>
<protein>
    <submittedName>
        <fullName evidence="2">YbhB/YbcL family Raf kinase inhibitor-like protein</fullName>
    </submittedName>
</protein>
<proteinExistence type="inferred from homology"/>
<evidence type="ECO:0000313" key="2">
    <source>
        <dbReference type="EMBL" id="MBP2706742.1"/>
    </source>
</evidence>
<dbReference type="Proteomes" id="UP000674234">
    <property type="component" value="Unassembled WGS sequence"/>
</dbReference>
<dbReference type="InterPro" id="IPR008914">
    <property type="entry name" value="PEBP"/>
</dbReference>
<dbReference type="Pfam" id="PF01161">
    <property type="entry name" value="PBP"/>
    <property type="match status" value="1"/>
</dbReference>
<dbReference type="InterPro" id="IPR005247">
    <property type="entry name" value="YbhB_YbcL/LppC-like"/>
</dbReference>
<dbReference type="RefSeq" id="WP_210158026.1">
    <property type="nucleotide sequence ID" value="NZ_JAFCNB010000014.1"/>
</dbReference>
<reference evidence="2" key="1">
    <citation type="submission" date="2021-02" db="EMBL/GenBank/DDBJ databases">
        <title>Draft genome sequence of Microbispora sp. RL4-1S isolated from rice leaves in Thailand.</title>
        <authorList>
            <person name="Muangham S."/>
            <person name="Duangmal K."/>
        </authorList>
    </citation>
    <scope>NUCLEOTIDE SEQUENCE</scope>
    <source>
        <strain evidence="2">RL4-1S</strain>
    </source>
</reference>